<feature type="transmembrane region" description="Helical" evidence="8">
    <location>
        <begin position="331"/>
        <end position="357"/>
    </location>
</feature>
<keyword evidence="5 8" id="KW-1133">Transmembrane helix</keyword>
<feature type="transmembrane region" description="Helical" evidence="8">
    <location>
        <begin position="471"/>
        <end position="492"/>
    </location>
</feature>
<feature type="region of interest" description="Disordered" evidence="7">
    <location>
        <begin position="566"/>
        <end position="593"/>
    </location>
</feature>
<dbReference type="PATRIC" id="fig|1205910.3.peg.2362"/>
<feature type="transmembrane region" description="Helical" evidence="8">
    <location>
        <begin position="398"/>
        <end position="417"/>
    </location>
</feature>
<dbReference type="Proteomes" id="UP000003779">
    <property type="component" value="Chromosome"/>
</dbReference>
<evidence type="ECO:0000256" key="6">
    <source>
        <dbReference type="ARBA" id="ARBA00023136"/>
    </source>
</evidence>
<dbReference type="InterPro" id="IPR051605">
    <property type="entry name" value="CstA"/>
</dbReference>
<name>J7KXQ8_NOCAA</name>
<dbReference type="PANTHER" id="PTHR30252:SF0">
    <property type="entry name" value="PEPTIDE TRANSPORTER CSTA"/>
    <property type="match status" value="1"/>
</dbReference>
<evidence type="ECO:0000256" key="7">
    <source>
        <dbReference type="SAM" id="MobiDB-lite"/>
    </source>
</evidence>
<evidence type="ECO:0000256" key="5">
    <source>
        <dbReference type="ARBA" id="ARBA00022989"/>
    </source>
</evidence>
<gene>
    <name evidence="10" type="ordered locus">B005_2500</name>
</gene>
<keyword evidence="3" id="KW-1003">Cell membrane</keyword>
<feature type="transmembrane region" description="Helical" evidence="8">
    <location>
        <begin position="438"/>
        <end position="459"/>
    </location>
</feature>
<reference evidence="10 11" key="1">
    <citation type="journal article" date="2012" name="J. Bacteriol.">
        <title>Whole-Genome Sequence of Nocardiopsis alba Strain ATCC BAA-2165, Associated with Honeybees.</title>
        <authorList>
            <person name="Qiao J."/>
            <person name="Chen L."/>
            <person name="Li Y."/>
            <person name="Wang J."/>
            <person name="Zhang W."/>
            <person name="Chen S."/>
        </authorList>
    </citation>
    <scope>NUCLEOTIDE SEQUENCE [LARGE SCALE GENOMIC DNA]</scope>
    <source>
        <strain evidence="11">ATCC BAA-2165 / BE74</strain>
    </source>
</reference>
<feature type="transmembrane region" description="Helical" evidence="8">
    <location>
        <begin position="187"/>
        <end position="205"/>
    </location>
</feature>
<dbReference type="eggNOG" id="COG1966">
    <property type="taxonomic scope" value="Bacteria"/>
</dbReference>
<feature type="transmembrane region" description="Helical" evidence="8">
    <location>
        <begin position="85"/>
        <end position="109"/>
    </location>
</feature>
<reference evidence="11" key="2">
    <citation type="submission" date="2012-08" db="EMBL/GenBank/DDBJ databases">
        <title>Whole-genome sequence of Nocardiopsis alba strain ATCC BAA-2165 associated with honeybees.</title>
        <authorList>
            <person name="Qiao J."/>
            <person name="Chen L."/>
            <person name="Li Y."/>
            <person name="Wang J."/>
            <person name="Zhang W."/>
            <person name="Chen S."/>
        </authorList>
    </citation>
    <scope>NUCLEOTIDE SEQUENCE [LARGE SCALE GENOMIC DNA]</scope>
    <source>
        <strain evidence="11">ATCC BAA-2165 / BE74</strain>
    </source>
</reference>
<keyword evidence="4 8" id="KW-0812">Transmembrane</keyword>
<dbReference type="HOGENOM" id="CLU_010531_4_1_11"/>
<feature type="transmembrane region" description="Helical" evidence="8">
    <location>
        <begin position="161"/>
        <end position="180"/>
    </location>
</feature>
<keyword evidence="6 8" id="KW-0472">Membrane</keyword>
<dbReference type="KEGG" id="nal:B005_2500"/>
<dbReference type="Pfam" id="PF02554">
    <property type="entry name" value="CstA"/>
    <property type="match status" value="1"/>
</dbReference>
<feature type="compositionally biased region" description="Acidic residues" evidence="7">
    <location>
        <begin position="568"/>
        <end position="583"/>
    </location>
</feature>
<protein>
    <submittedName>
        <fullName evidence="10">Carbon starvation CstA family protein</fullName>
    </submittedName>
</protein>
<feature type="transmembrane region" description="Helical" evidence="8">
    <location>
        <begin position="291"/>
        <end position="311"/>
    </location>
</feature>
<feature type="domain" description="CstA N-terminal" evidence="9">
    <location>
        <begin position="3"/>
        <end position="515"/>
    </location>
</feature>
<evidence type="ECO:0000256" key="2">
    <source>
        <dbReference type="ARBA" id="ARBA00007755"/>
    </source>
</evidence>
<evidence type="ECO:0000259" key="9">
    <source>
        <dbReference type="Pfam" id="PF02554"/>
    </source>
</evidence>
<evidence type="ECO:0000256" key="8">
    <source>
        <dbReference type="SAM" id="Phobius"/>
    </source>
</evidence>
<evidence type="ECO:0000256" key="3">
    <source>
        <dbReference type="ARBA" id="ARBA00022475"/>
    </source>
</evidence>
<organism evidence="10 11">
    <name type="scientific">Nocardiopsis alba (strain ATCC BAA-2165 / BE74)</name>
    <dbReference type="NCBI Taxonomy" id="1205910"/>
    <lineage>
        <taxon>Bacteria</taxon>
        <taxon>Bacillati</taxon>
        <taxon>Actinomycetota</taxon>
        <taxon>Actinomycetes</taxon>
        <taxon>Streptosporangiales</taxon>
        <taxon>Nocardiopsidaceae</taxon>
        <taxon>Nocardiopsis</taxon>
    </lineage>
</organism>
<accession>J7KXQ8</accession>
<evidence type="ECO:0000313" key="11">
    <source>
        <dbReference type="Proteomes" id="UP000003779"/>
    </source>
</evidence>
<dbReference type="InterPro" id="IPR003706">
    <property type="entry name" value="CstA_N"/>
</dbReference>
<dbReference type="RefSeq" id="WP_014908625.1">
    <property type="nucleotide sequence ID" value="NC_018524.1"/>
</dbReference>
<dbReference type="STRING" id="1205910.B005_2500"/>
<dbReference type="OrthoDB" id="9761224at2"/>
<feature type="transmembrane region" description="Helical" evidence="8">
    <location>
        <begin position="258"/>
        <end position="279"/>
    </location>
</feature>
<comment type="subcellular location">
    <subcellularLocation>
        <location evidence="1">Cell membrane</location>
        <topology evidence="1">Multi-pass membrane protein</topology>
    </subcellularLocation>
</comment>
<comment type="similarity">
    <text evidence="2">Belongs to the peptide transporter carbon starvation (CstA) (TC 2.A.114) family.</text>
</comment>
<evidence type="ECO:0000256" key="1">
    <source>
        <dbReference type="ARBA" id="ARBA00004651"/>
    </source>
</evidence>
<dbReference type="PANTHER" id="PTHR30252">
    <property type="entry name" value="INNER MEMBRANE PEPTIDE TRANSPORTER"/>
    <property type="match status" value="1"/>
</dbReference>
<feature type="transmembrane region" description="Helical" evidence="8">
    <location>
        <begin position="499"/>
        <end position="521"/>
    </location>
</feature>
<evidence type="ECO:0000313" key="10">
    <source>
        <dbReference type="EMBL" id="AFR06158.1"/>
    </source>
</evidence>
<evidence type="ECO:0000256" key="4">
    <source>
        <dbReference type="ARBA" id="ARBA00022692"/>
    </source>
</evidence>
<sequence>MPAALVLLASVAVFALGYRYYSRYLADRVYALEPGFVTPAHTYKDGVDFVPTNRHIVFSHHFISVAGAAPIVGPAVAVFWGWGPALAWILLGTVFAAGVHDFGSLVLSVRHKARSIGTLTGEVIGKRSRTLFLVIIFFLLTMVNAVFAVVISNLFVNYPAAVLPVLVEIPLAIAVGQIVYKRRTAALVPSIIALALVYVCIPLGVMFPIDITGFAEAIGTTPHTVWIVLLFLYAFIASRIPVWMLLQPRDYINLHQMMLALVVIFLGVLVGWDTIVAPVVNSDIPAGSPPWFPLLFVTIACGAISGFHSLVSSGTTAKQIDKETDSRMVGYLGAAGEGTLAVCSILACTAGVVAASASPLADWNGLYSDFGSASAGATGNFVEGVGQFANNIGIPLEIGVIFAVVVVVSFAATTMDTGVRLQRYIVQEIAEIVRFRPLARNLTAATLVATLVPLGLALIPGDFAFGTLWQLFGTTNQLTAGLALAVIAVWVTKRGRNPLAILIPLVFLLFMTSWALIVNLISFLRSDDLIDLFLLAPIDFVIFALAVWLIVEAGIALRRAWGRRGLPDTDEEVSGEASDEAAEPTETSETKEK</sequence>
<proteinExistence type="inferred from homology"/>
<dbReference type="GO" id="GO:0009267">
    <property type="term" value="P:cellular response to starvation"/>
    <property type="evidence" value="ECO:0007669"/>
    <property type="project" value="InterPro"/>
</dbReference>
<feature type="transmembrane region" description="Helical" evidence="8">
    <location>
        <begin position="533"/>
        <end position="557"/>
    </location>
</feature>
<dbReference type="EMBL" id="CP003788">
    <property type="protein sequence ID" value="AFR06158.1"/>
    <property type="molecule type" value="Genomic_DNA"/>
</dbReference>
<feature type="transmembrane region" description="Helical" evidence="8">
    <location>
        <begin position="130"/>
        <end position="155"/>
    </location>
</feature>
<dbReference type="AlphaFoldDB" id="J7KXQ8"/>
<dbReference type="GO" id="GO:0005886">
    <property type="term" value="C:plasma membrane"/>
    <property type="evidence" value="ECO:0007669"/>
    <property type="project" value="UniProtKB-SubCell"/>
</dbReference>
<feature type="transmembrane region" description="Helical" evidence="8">
    <location>
        <begin position="225"/>
        <end position="246"/>
    </location>
</feature>